<dbReference type="OrthoDB" id="48041at2759"/>
<protein>
    <submittedName>
        <fullName evidence="2">Uncharacterized protein</fullName>
    </submittedName>
</protein>
<name>D8M245_BLAHO</name>
<accession>D8M245</accession>
<keyword evidence="3" id="KW-1185">Reference proteome</keyword>
<gene>
    <name evidence="2" type="ORF">GSBLH_T00002198001</name>
</gene>
<dbReference type="RefSeq" id="XP_012896182.1">
    <property type="nucleotide sequence ID" value="XM_013040728.1"/>
</dbReference>
<dbReference type="InParanoid" id="D8M245"/>
<feature type="compositionally biased region" description="Low complexity" evidence="1">
    <location>
        <begin position="66"/>
        <end position="77"/>
    </location>
</feature>
<reference evidence="2" key="1">
    <citation type="submission" date="2010-02" db="EMBL/GenBank/DDBJ databases">
        <title>Sequencing and annotation of the Blastocystis hominis genome.</title>
        <authorList>
            <person name="Wincker P."/>
        </authorList>
    </citation>
    <scope>NUCLEOTIDE SEQUENCE</scope>
    <source>
        <strain evidence="2">Singapore isolate B</strain>
    </source>
</reference>
<evidence type="ECO:0000256" key="1">
    <source>
        <dbReference type="SAM" id="MobiDB-lite"/>
    </source>
</evidence>
<proteinExistence type="predicted"/>
<dbReference type="AlphaFoldDB" id="D8M245"/>
<sequence>MLVIVMDYKAGMFSNSDGIKYGHNYIVEKGDLEAERFAYGNSASLNANFGDSQGMQDSTFVQSVKSSKAKTTAAKPQAKPKPKPKPKPKAEVVSSSFNPDDVIFPAKCRESSAGIYSELYQPKSPVLRSAYVAKTWEGSGIFFTNYMNRNYLPRIQRHSSEIRPFVYLSRSGQSVLTQMKGACDVLLLSILNNRPFQYYANLLPPHFFASPLPNIIYPLPAPDSECGRLQLSAFRKVPSIADYVDLSRSSKGISDGNEFAKFHTGTVGIASNGDVFSRFFANHFYLNRMKDMVKSLKTSSFVRMQTNWYSMAMPNLFAPSEYMRAEMKPMMMMMQENRMIGVCFELEALMKRMTREEAMKRLMGRFDVIRELSNREDAKVFLVTDSEEAEKEIVKEFGEKVVKFEGEKWKMNEEVSEKKLKNLFREVMVLGKIVRLVLTRNGELGTLALHLHTISPRVYYF</sequence>
<dbReference type="EMBL" id="FN668647">
    <property type="protein sequence ID" value="CBK22134.2"/>
    <property type="molecule type" value="Genomic_DNA"/>
</dbReference>
<dbReference type="Gene3D" id="3.40.50.11350">
    <property type="match status" value="1"/>
</dbReference>
<feature type="compositionally biased region" description="Basic residues" evidence="1">
    <location>
        <begin position="78"/>
        <end position="87"/>
    </location>
</feature>
<evidence type="ECO:0000313" key="3">
    <source>
        <dbReference type="Proteomes" id="UP000008312"/>
    </source>
</evidence>
<feature type="region of interest" description="Disordered" evidence="1">
    <location>
        <begin position="66"/>
        <end position="94"/>
    </location>
</feature>
<dbReference type="GeneID" id="24919397"/>
<evidence type="ECO:0000313" key="2">
    <source>
        <dbReference type="EMBL" id="CBK22134.2"/>
    </source>
</evidence>
<organism evidence="2">
    <name type="scientific">Blastocystis hominis</name>
    <dbReference type="NCBI Taxonomy" id="12968"/>
    <lineage>
        <taxon>Eukaryota</taxon>
        <taxon>Sar</taxon>
        <taxon>Stramenopiles</taxon>
        <taxon>Bigyra</taxon>
        <taxon>Opalozoa</taxon>
        <taxon>Opalinata</taxon>
        <taxon>Blastocystidae</taxon>
        <taxon>Blastocystis</taxon>
    </lineage>
</organism>
<dbReference type="Proteomes" id="UP000008312">
    <property type="component" value="Unassembled WGS sequence"/>
</dbReference>